<feature type="compositionally biased region" description="Low complexity" evidence="1">
    <location>
        <begin position="35"/>
        <end position="54"/>
    </location>
</feature>
<keyword evidence="4" id="KW-1185">Reference proteome</keyword>
<protein>
    <recommendedName>
        <fullName evidence="5">DUF3558 domain-containing protein</fullName>
    </recommendedName>
</protein>
<evidence type="ECO:0000256" key="2">
    <source>
        <dbReference type="SAM" id="SignalP"/>
    </source>
</evidence>
<feature type="chain" id="PRO_5039301902" description="DUF3558 domain-containing protein" evidence="2">
    <location>
        <begin position="28"/>
        <end position="216"/>
    </location>
</feature>
<dbReference type="EMBL" id="BOMQ01000079">
    <property type="protein sequence ID" value="GIE53151.1"/>
    <property type="molecule type" value="Genomic_DNA"/>
</dbReference>
<feature type="region of interest" description="Disordered" evidence="1">
    <location>
        <begin position="32"/>
        <end position="54"/>
    </location>
</feature>
<keyword evidence="2" id="KW-0732">Signal</keyword>
<proteinExistence type="predicted"/>
<sequence length="216" mass="22373">MSIAPTTATIRAACGITAILLAFGTTACSHTGSTQSATSARPRPSAPTAAQSASSAQGIATAGARYVNRRDVCSALDHVSLARALGIDAGHLSEPRFSDTRASSLATCDHQYGAAGMRSLISLEVMTSKEGSVKGFYEGMRGAHQRSTGVTDVPGVGQQAAAYTDPTTGPHLMAYDGNLYLSIALIPVNSAVTEQVDTQQLLIACARGVFNELRQQ</sequence>
<gene>
    <name evidence="3" type="ORF">Ani05nite_66850</name>
</gene>
<evidence type="ECO:0000313" key="4">
    <source>
        <dbReference type="Proteomes" id="UP000647172"/>
    </source>
</evidence>
<reference evidence="3" key="1">
    <citation type="submission" date="2021-01" db="EMBL/GenBank/DDBJ databases">
        <title>Whole genome shotgun sequence of Actinoplanes nipponensis NBRC 14063.</title>
        <authorList>
            <person name="Komaki H."/>
            <person name="Tamura T."/>
        </authorList>
    </citation>
    <scope>NUCLEOTIDE SEQUENCE</scope>
    <source>
        <strain evidence="3">NBRC 14063</strain>
    </source>
</reference>
<dbReference type="RefSeq" id="WP_203774985.1">
    <property type="nucleotide sequence ID" value="NZ_BAAAYJ010000074.1"/>
</dbReference>
<name>A0A919MQ04_9ACTN</name>
<accession>A0A919MQ04</accession>
<evidence type="ECO:0008006" key="5">
    <source>
        <dbReference type="Google" id="ProtNLM"/>
    </source>
</evidence>
<dbReference type="Proteomes" id="UP000647172">
    <property type="component" value="Unassembled WGS sequence"/>
</dbReference>
<evidence type="ECO:0000256" key="1">
    <source>
        <dbReference type="SAM" id="MobiDB-lite"/>
    </source>
</evidence>
<dbReference type="AlphaFoldDB" id="A0A919MQ04"/>
<feature type="signal peptide" evidence="2">
    <location>
        <begin position="1"/>
        <end position="27"/>
    </location>
</feature>
<evidence type="ECO:0000313" key="3">
    <source>
        <dbReference type="EMBL" id="GIE53151.1"/>
    </source>
</evidence>
<comment type="caution">
    <text evidence="3">The sequence shown here is derived from an EMBL/GenBank/DDBJ whole genome shotgun (WGS) entry which is preliminary data.</text>
</comment>
<organism evidence="3 4">
    <name type="scientific">Actinoplanes nipponensis</name>
    <dbReference type="NCBI Taxonomy" id="135950"/>
    <lineage>
        <taxon>Bacteria</taxon>
        <taxon>Bacillati</taxon>
        <taxon>Actinomycetota</taxon>
        <taxon>Actinomycetes</taxon>
        <taxon>Micromonosporales</taxon>
        <taxon>Micromonosporaceae</taxon>
        <taxon>Actinoplanes</taxon>
    </lineage>
</organism>